<evidence type="ECO:0000256" key="1">
    <source>
        <dbReference type="SAM" id="Phobius"/>
    </source>
</evidence>
<reference evidence="2" key="1">
    <citation type="submission" date="2024-01" db="EMBL/GenBank/DDBJ databases">
        <title>Genomic and biogeographic characterisation of Mantoniella tinhauana virus 1, the first discovered Mantoniella-infecting prasinovirus.</title>
        <authorList>
            <person name="Rey Redondo E."/>
            <person name="Yung C.C.M."/>
        </authorList>
    </citation>
    <scope>NUCLEOTIDE SEQUENCE</scope>
    <source>
        <strain evidence="2">Lau Fau Shan</strain>
    </source>
</reference>
<sequence>MSPEDIPKKVQYVLIDSDYVNGTNNTFSLDLTLKSNTHVDDMSRVLGIKMVDFYITQIGENNSNLNTDIAKFVDIVCPDVPKVAQILDERHGQIFARVPLERHFTGSNGVVLRDKQWRSFARRTNYFNPISIKKLNFEIFEQQDDGDYVKLQPDAKWYMILEITTVNVKEKPKDRELQILQALEKLIVKIDILNQNVQKLPDKPPEEKPKKYSFGLLVAILASLFGGFIWWVNKSTPQL</sequence>
<protein>
    <submittedName>
        <fullName evidence="2">Uncharacterized protein</fullName>
    </submittedName>
</protein>
<name>A0AB38ZM28_9VIRU</name>
<proteinExistence type="predicted"/>
<organism evidence="2">
    <name type="scientific">Mantoniella tinhauana virus 1</name>
    <dbReference type="NCBI Taxonomy" id="3111543"/>
    <lineage>
        <taxon>Viruses</taxon>
    </lineage>
</organism>
<keyword evidence="1" id="KW-1133">Transmembrane helix</keyword>
<dbReference type="EMBL" id="PP130629">
    <property type="protein sequence ID" value="XAO13367.1"/>
    <property type="molecule type" value="Genomic_DNA"/>
</dbReference>
<evidence type="ECO:0000313" key="2">
    <source>
        <dbReference type="EMBL" id="XAO13367.1"/>
    </source>
</evidence>
<feature type="transmembrane region" description="Helical" evidence="1">
    <location>
        <begin position="212"/>
        <end position="232"/>
    </location>
</feature>
<keyword evidence="1" id="KW-0472">Membrane</keyword>
<keyword evidence="1" id="KW-0812">Transmembrane</keyword>
<accession>A0AB38ZM28</accession>